<sequence>MRPLQLYEALLMLVGVSGAVQGMPCRMAKGWCIACNPVDTTKCSVCLSGYSPDATGACKPCPRNCTACTPAVGARKPSMVPGCQVCTLSVAKCSYCGQGFATNFTSGACTQCAAPNCAFCFADAKTGKQGCSGCLPGFLPEFPKPSNSSGGASTTCKVKCRDPHCTACLTHPANCAACASGYGAVRLTPTTARCVRCRVPGCQSCTNAITCTACLPTHVLDVFSGSCIRVRGT</sequence>
<evidence type="ECO:0000256" key="1">
    <source>
        <dbReference type="SAM" id="SignalP"/>
    </source>
</evidence>
<keyword evidence="3" id="KW-1185">Reference proteome</keyword>
<dbReference type="AlphaFoldDB" id="E1ZC38"/>
<proteinExistence type="predicted"/>
<gene>
    <name evidence="2" type="ORF">CHLNCDRAFT_144183</name>
</gene>
<accession>E1ZC38</accession>
<reference evidence="2 3" key="1">
    <citation type="journal article" date="2010" name="Plant Cell">
        <title>The Chlorella variabilis NC64A genome reveals adaptation to photosymbiosis, coevolution with viruses, and cryptic sex.</title>
        <authorList>
            <person name="Blanc G."/>
            <person name="Duncan G."/>
            <person name="Agarkova I."/>
            <person name="Borodovsky M."/>
            <person name="Gurnon J."/>
            <person name="Kuo A."/>
            <person name="Lindquist E."/>
            <person name="Lucas S."/>
            <person name="Pangilinan J."/>
            <person name="Polle J."/>
            <person name="Salamov A."/>
            <person name="Terry A."/>
            <person name="Yamada T."/>
            <person name="Dunigan D.D."/>
            <person name="Grigoriev I.V."/>
            <person name="Claverie J.M."/>
            <person name="Van Etten J.L."/>
        </authorList>
    </citation>
    <scope>NUCLEOTIDE SEQUENCE [LARGE SCALE GENOMIC DNA]</scope>
    <source>
        <strain evidence="2 3">NC64A</strain>
    </source>
</reference>
<organism evidence="3">
    <name type="scientific">Chlorella variabilis</name>
    <name type="common">Green alga</name>
    <dbReference type="NCBI Taxonomy" id="554065"/>
    <lineage>
        <taxon>Eukaryota</taxon>
        <taxon>Viridiplantae</taxon>
        <taxon>Chlorophyta</taxon>
        <taxon>core chlorophytes</taxon>
        <taxon>Trebouxiophyceae</taxon>
        <taxon>Chlorellales</taxon>
        <taxon>Chlorellaceae</taxon>
        <taxon>Chlorella clade</taxon>
        <taxon>Chlorella</taxon>
    </lineage>
</organism>
<protein>
    <recommendedName>
        <fullName evidence="4">Laminin EGF-like domain-containing protein</fullName>
    </recommendedName>
</protein>
<evidence type="ECO:0000313" key="3">
    <source>
        <dbReference type="Proteomes" id="UP000008141"/>
    </source>
</evidence>
<dbReference type="InterPro" id="IPR009030">
    <property type="entry name" value="Growth_fac_rcpt_cys_sf"/>
</dbReference>
<dbReference type="GeneID" id="17356088"/>
<dbReference type="RefSeq" id="XP_005848642.1">
    <property type="nucleotide sequence ID" value="XM_005848580.1"/>
</dbReference>
<dbReference type="EMBL" id="GL433841">
    <property type="protein sequence ID" value="EFN56540.1"/>
    <property type="molecule type" value="Genomic_DNA"/>
</dbReference>
<dbReference type="OrthoDB" id="18487at2759"/>
<dbReference type="InParanoid" id="E1ZC38"/>
<feature type="signal peptide" evidence="1">
    <location>
        <begin position="1"/>
        <end position="22"/>
    </location>
</feature>
<dbReference type="Proteomes" id="UP000008141">
    <property type="component" value="Unassembled WGS sequence"/>
</dbReference>
<feature type="chain" id="PRO_5003156172" description="Laminin EGF-like domain-containing protein" evidence="1">
    <location>
        <begin position="23"/>
        <end position="233"/>
    </location>
</feature>
<evidence type="ECO:0008006" key="4">
    <source>
        <dbReference type="Google" id="ProtNLM"/>
    </source>
</evidence>
<dbReference type="Gene3D" id="2.10.220.10">
    <property type="entry name" value="Hormone Receptor, Insulin-like Growth Factor Receptor 1, Chain A, domain 2"/>
    <property type="match status" value="1"/>
</dbReference>
<dbReference type="KEGG" id="cvr:CHLNCDRAFT_144183"/>
<name>E1ZC38_CHLVA</name>
<evidence type="ECO:0000313" key="2">
    <source>
        <dbReference type="EMBL" id="EFN56540.1"/>
    </source>
</evidence>
<keyword evidence="1" id="KW-0732">Signal</keyword>
<dbReference type="SUPFAM" id="SSF57184">
    <property type="entry name" value="Growth factor receptor domain"/>
    <property type="match status" value="1"/>
</dbReference>